<evidence type="ECO:0000256" key="2">
    <source>
        <dbReference type="ARBA" id="ARBA00006286"/>
    </source>
</evidence>
<evidence type="ECO:0000256" key="8">
    <source>
        <dbReference type="SAM" id="MobiDB-lite"/>
    </source>
</evidence>
<dbReference type="InterPro" id="IPR050576">
    <property type="entry name" value="Cilia_flagella_integrity"/>
</dbReference>
<evidence type="ECO:0000256" key="1">
    <source>
        <dbReference type="ARBA" id="ARBA00004496"/>
    </source>
</evidence>
<evidence type="ECO:0000256" key="5">
    <source>
        <dbReference type="ARBA" id="ARBA00022737"/>
    </source>
</evidence>
<dbReference type="InterPro" id="IPR036859">
    <property type="entry name" value="CAP-Gly_dom_sf"/>
</dbReference>
<dbReference type="GO" id="GO:0005737">
    <property type="term" value="C:cytoplasm"/>
    <property type="evidence" value="ECO:0007669"/>
    <property type="project" value="UniProtKB-SubCell"/>
</dbReference>
<dbReference type="PROSITE" id="PS51450">
    <property type="entry name" value="LRR"/>
    <property type="match status" value="3"/>
</dbReference>
<dbReference type="CDD" id="cd17044">
    <property type="entry name" value="Ubl_TBCE"/>
    <property type="match status" value="1"/>
</dbReference>
<dbReference type="SUPFAM" id="SSF74924">
    <property type="entry name" value="Cap-Gly domain"/>
    <property type="match status" value="1"/>
</dbReference>
<dbReference type="InterPro" id="IPR000626">
    <property type="entry name" value="Ubiquitin-like_dom"/>
</dbReference>
<dbReference type="AlphaFoldDB" id="A0A5A8CPJ7"/>
<dbReference type="SUPFAM" id="SSF52047">
    <property type="entry name" value="RNI-like"/>
    <property type="match status" value="1"/>
</dbReference>
<dbReference type="Proteomes" id="UP000323011">
    <property type="component" value="Unassembled WGS sequence"/>
</dbReference>
<keyword evidence="6" id="KW-0143">Chaperone</keyword>
<dbReference type="SMART" id="SM01052">
    <property type="entry name" value="CAP_GLY"/>
    <property type="match status" value="1"/>
</dbReference>
<feature type="coiled-coil region" evidence="7">
    <location>
        <begin position="669"/>
        <end position="703"/>
    </location>
</feature>
<dbReference type="OMA" id="EIHYLRF"/>
<comment type="caution">
    <text evidence="10">The sequence shown here is derived from an EMBL/GenBank/DDBJ whole genome shotgun (WGS) entry which is preliminary data.</text>
</comment>
<comment type="subcellular location">
    <subcellularLocation>
        <location evidence="1">Cytoplasm</location>
    </subcellularLocation>
</comment>
<accession>A0A5A8CPJ7</accession>
<dbReference type="SMART" id="SM00369">
    <property type="entry name" value="LRR_TYP"/>
    <property type="match status" value="4"/>
</dbReference>
<comment type="similarity">
    <text evidence="2">Belongs to the TBCE family.</text>
</comment>
<sequence length="731" mass="75634">MAAADGADAASDIRIGDRVRDKSGNRATVRYLGPVATSKSADAVYVGVEWDAEGRGKNDGSVVTDAGETVRYFECEPGMGSFLKAKLVDRGVNLVSALEEKYVDSTQGGGEVIAESGEAVEVILVGEDEARRRQQLHRLWNVALLSKGVSRIDADTVASAAPSLVELDLSSNLLCRWTDIAALGAGAPKLRTLNLSGNAMSRPTPADAASLAATPLARLGVLVLSGCGVTVSDLLVLRPAAAFPALRELHLASNCIRGIEASEPGAAAAQPADKSAAPSAAEPTERETADQLAAALPRLETLNLSGNALTSWSHIWRLSRLPSLQRLILAGNALTEAAYGPSLAAAWPLPAELPQEKAPEYSLRVANRLYPCETAVEAAPTPAAAAAAAAAAGSAAVAGGSPPSALPFASLTSLTLSDNPIASWDSVTALAAFPALTALRVSGAGVVGELGSNRARLEVVARLASVRTLNGSEVRPREREDAEKAYVRRVCHETAAAAEKPTFAEAVGVEADKLEELVTDVVAARATAPSGDAARSAPGSGADAAAATVSDGADAAAAVAAAHPRLFPLMLRHGEVAAAARDTGPKTMGSSTVSVTIRSMAGASSAMDPIAKRLPGSMTVLTLKQLAARAFKGDVAMCRLSFRDGKDAYPTPLDDDSKPLTYFGVCDGSEILLEEVDSAELVREAAEQEAAQAELMRREEERVTAMRRLKMEELRRNRSALAAAAAAAQAP</sequence>
<feature type="region of interest" description="Disordered" evidence="8">
    <location>
        <begin position="267"/>
        <end position="289"/>
    </location>
</feature>
<feature type="compositionally biased region" description="Low complexity" evidence="8">
    <location>
        <begin position="267"/>
        <end position="282"/>
    </location>
</feature>
<dbReference type="PANTHER" id="PTHR45973:SF35">
    <property type="entry name" value="LEUCINE-RICH REPEAT-CONTAINING PROTEIN 43"/>
    <property type="match status" value="1"/>
</dbReference>
<reference evidence="10 11" key="1">
    <citation type="submission" date="2019-07" db="EMBL/GenBank/DDBJ databases">
        <title>Genomes of Cafeteria roenbergensis.</title>
        <authorList>
            <person name="Fischer M.G."/>
            <person name="Hackl T."/>
            <person name="Roman M."/>
        </authorList>
    </citation>
    <scope>NUCLEOTIDE SEQUENCE [LARGE SCALE GENOMIC DNA]</scope>
    <source>
        <strain evidence="10 11">BVI</strain>
    </source>
</reference>
<dbReference type="Pfam" id="PF01302">
    <property type="entry name" value="CAP_GLY"/>
    <property type="match status" value="1"/>
</dbReference>
<dbReference type="Pfam" id="PF14560">
    <property type="entry name" value="Ubiquitin_2"/>
    <property type="match status" value="1"/>
</dbReference>
<gene>
    <name evidence="10" type="ORF">FNF29_02117</name>
</gene>
<evidence type="ECO:0000256" key="4">
    <source>
        <dbReference type="ARBA" id="ARBA00022614"/>
    </source>
</evidence>
<name>A0A5A8CPJ7_CAFRO</name>
<evidence type="ECO:0000313" key="10">
    <source>
        <dbReference type="EMBL" id="KAA0154973.1"/>
    </source>
</evidence>
<dbReference type="InterPro" id="IPR001611">
    <property type="entry name" value="Leu-rich_rpt"/>
</dbReference>
<dbReference type="EMBL" id="VLTN01000009">
    <property type="protein sequence ID" value="KAA0154973.1"/>
    <property type="molecule type" value="Genomic_DNA"/>
</dbReference>
<dbReference type="InterPro" id="IPR029071">
    <property type="entry name" value="Ubiquitin-like_domsf"/>
</dbReference>
<dbReference type="Gene3D" id="2.30.30.190">
    <property type="entry name" value="CAP Gly-rich-like domain"/>
    <property type="match status" value="1"/>
</dbReference>
<keyword evidence="5" id="KW-0677">Repeat</keyword>
<feature type="domain" description="CAP-Gly" evidence="9">
    <location>
        <begin position="36"/>
        <end position="84"/>
    </location>
</feature>
<dbReference type="InterPro" id="IPR044079">
    <property type="entry name" value="Ubl_TBCE"/>
</dbReference>
<dbReference type="InterPro" id="IPR000938">
    <property type="entry name" value="CAP-Gly_domain"/>
</dbReference>
<keyword evidence="11" id="KW-1185">Reference proteome</keyword>
<dbReference type="PANTHER" id="PTHR45973">
    <property type="entry name" value="PROTEIN PHOSPHATASE 1 REGULATORY SUBUNIT SDS22-RELATED"/>
    <property type="match status" value="1"/>
</dbReference>
<evidence type="ECO:0000256" key="7">
    <source>
        <dbReference type="SAM" id="Coils"/>
    </source>
</evidence>
<evidence type="ECO:0000256" key="3">
    <source>
        <dbReference type="ARBA" id="ARBA00022490"/>
    </source>
</evidence>
<evidence type="ECO:0000256" key="6">
    <source>
        <dbReference type="ARBA" id="ARBA00023186"/>
    </source>
</evidence>
<dbReference type="PROSITE" id="PS50245">
    <property type="entry name" value="CAP_GLY_2"/>
    <property type="match status" value="1"/>
</dbReference>
<dbReference type="InterPro" id="IPR003591">
    <property type="entry name" value="Leu-rich_rpt_typical-subtyp"/>
</dbReference>
<organism evidence="10 11">
    <name type="scientific">Cafeteria roenbergensis</name>
    <name type="common">Marine flagellate</name>
    <dbReference type="NCBI Taxonomy" id="33653"/>
    <lineage>
        <taxon>Eukaryota</taxon>
        <taxon>Sar</taxon>
        <taxon>Stramenopiles</taxon>
        <taxon>Bigyra</taxon>
        <taxon>Opalozoa</taxon>
        <taxon>Bicosoecida</taxon>
        <taxon>Cafeteriaceae</taxon>
        <taxon>Cafeteria</taxon>
    </lineage>
</organism>
<dbReference type="Gene3D" id="3.80.10.10">
    <property type="entry name" value="Ribonuclease Inhibitor"/>
    <property type="match status" value="3"/>
</dbReference>
<evidence type="ECO:0000259" key="9">
    <source>
        <dbReference type="PROSITE" id="PS50245"/>
    </source>
</evidence>
<keyword evidence="7" id="KW-0175">Coiled coil</keyword>
<protein>
    <recommendedName>
        <fullName evidence="9">CAP-Gly domain-containing protein</fullName>
    </recommendedName>
</protein>
<keyword evidence="4" id="KW-0433">Leucine-rich repeat</keyword>
<proteinExistence type="inferred from homology"/>
<dbReference type="Gene3D" id="3.10.20.90">
    <property type="entry name" value="Phosphatidylinositol 3-kinase Catalytic Subunit, Chain A, domain 1"/>
    <property type="match status" value="1"/>
</dbReference>
<keyword evidence="3" id="KW-0963">Cytoplasm</keyword>
<evidence type="ECO:0000313" key="11">
    <source>
        <dbReference type="Proteomes" id="UP000323011"/>
    </source>
</evidence>
<dbReference type="InterPro" id="IPR032675">
    <property type="entry name" value="LRR_dom_sf"/>
</dbReference>
<dbReference type="SUPFAM" id="SSF54236">
    <property type="entry name" value="Ubiquitin-like"/>
    <property type="match status" value="1"/>
</dbReference>